<dbReference type="KEGG" id="phu:Phum_PHUM532010"/>
<evidence type="ECO:0000313" key="4">
    <source>
        <dbReference type="EnsemblMetazoa" id="PHUM532010-PA"/>
    </source>
</evidence>
<dbReference type="EnsemblMetazoa" id="PHUM532010-RA">
    <property type="protein sequence ID" value="PHUM532010-PA"/>
    <property type="gene ID" value="PHUM532010"/>
</dbReference>
<organism>
    <name type="scientific">Pediculus humanus subsp. corporis</name>
    <name type="common">Body louse</name>
    <dbReference type="NCBI Taxonomy" id="121224"/>
    <lineage>
        <taxon>Eukaryota</taxon>
        <taxon>Metazoa</taxon>
        <taxon>Ecdysozoa</taxon>
        <taxon>Arthropoda</taxon>
        <taxon>Hexapoda</taxon>
        <taxon>Insecta</taxon>
        <taxon>Pterygota</taxon>
        <taxon>Neoptera</taxon>
        <taxon>Paraneoptera</taxon>
        <taxon>Psocodea</taxon>
        <taxon>Troctomorpha</taxon>
        <taxon>Phthiraptera</taxon>
        <taxon>Anoplura</taxon>
        <taxon>Pediculidae</taxon>
        <taxon>Pediculus</taxon>
    </lineage>
</organism>
<keyword evidence="5" id="KW-1185">Reference proteome</keyword>
<dbReference type="CTD" id="8235173"/>
<dbReference type="VEuPathDB" id="VectorBase:PHUM532010"/>
<accession>E0VZG1</accession>
<reference evidence="3" key="2">
    <citation type="submission" date="2007-04" db="EMBL/GenBank/DDBJ databases">
        <title>The genome of the human body louse.</title>
        <authorList>
            <consortium name="The Human Body Louse Genome Consortium"/>
            <person name="Kirkness E."/>
            <person name="Walenz B."/>
            <person name="Hass B."/>
            <person name="Bruggner R."/>
            <person name="Strausberg R."/>
        </authorList>
    </citation>
    <scope>NUCLEOTIDE SEQUENCE</scope>
    <source>
        <strain evidence="3">USDA</strain>
    </source>
</reference>
<evidence type="ECO:0000256" key="2">
    <source>
        <dbReference type="SAM" id="MobiDB-lite"/>
    </source>
</evidence>
<keyword evidence="1" id="KW-0175">Coiled coil</keyword>
<feature type="compositionally biased region" description="Basic residues" evidence="2">
    <location>
        <begin position="1"/>
        <end position="14"/>
    </location>
</feature>
<dbReference type="HOGENOM" id="CLU_1706377_0_0_1"/>
<evidence type="ECO:0000313" key="3">
    <source>
        <dbReference type="EMBL" id="EEB18767.1"/>
    </source>
</evidence>
<dbReference type="GeneID" id="8235173"/>
<dbReference type="RefSeq" id="XP_002431505.1">
    <property type="nucleotide sequence ID" value="XM_002431460.1"/>
</dbReference>
<dbReference type="Proteomes" id="UP000009046">
    <property type="component" value="Unassembled WGS sequence"/>
</dbReference>
<feature type="compositionally biased region" description="Polar residues" evidence="2">
    <location>
        <begin position="15"/>
        <end position="43"/>
    </location>
</feature>
<name>E0VZG1_PEDHC</name>
<sequence>MPRKRSYKMKKTRHGSTGSESQSPLLPGSSGDSWESNFSNGSRRPSAESGGGDGGLFVNVSVPISPENHDGDNIGIDADGCLTDRGNKSHKNIKCKSWELEKFLKEYRSLQDQLYKMKESCEILNEDNIINYKDGDERNLLIGLIREIINSSIR</sequence>
<feature type="region of interest" description="Disordered" evidence="2">
    <location>
        <begin position="1"/>
        <end position="73"/>
    </location>
</feature>
<reference evidence="4" key="3">
    <citation type="submission" date="2020-05" db="UniProtKB">
        <authorList>
            <consortium name="EnsemblMetazoa"/>
        </authorList>
    </citation>
    <scope>IDENTIFICATION</scope>
    <source>
        <strain evidence="4">USDA</strain>
    </source>
</reference>
<dbReference type="EMBL" id="DS235852">
    <property type="protein sequence ID" value="EEB18767.1"/>
    <property type="molecule type" value="Genomic_DNA"/>
</dbReference>
<gene>
    <name evidence="4" type="primary">8235173</name>
    <name evidence="3" type="ORF">Phum_PHUM532010</name>
</gene>
<evidence type="ECO:0000256" key="1">
    <source>
        <dbReference type="SAM" id="Coils"/>
    </source>
</evidence>
<dbReference type="AlphaFoldDB" id="E0VZG1"/>
<dbReference type="EMBL" id="AAZO01006457">
    <property type="status" value="NOT_ANNOTATED_CDS"/>
    <property type="molecule type" value="Genomic_DNA"/>
</dbReference>
<dbReference type="InParanoid" id="E0VZG1"/>
<protein>
    <submittedName>
        <fullName evidence="3 4">Uncharacterized protein</fullName>
    </submittedName>
</protein>
<proteinExistence type="predicted"/>
<reference evidence="3" key="1">
    <citation type="submission" date="2007-04" db="EMBL/GenBank/DDBJ databases">
        <title>Annotation of Pediculus humanus corporis strain USDA.</title>
        <authorList>
            <person name="Kirkness E."/>
            <person name="Hannick L."/>
            <person name="Hass B."/>
            <person name="Bruggner R."/>
            <person name="Lawson D."/>
            <person name="Bidwell S."/>
            <person name="Joardar V."/>
            <person name="Caler E."/>
            <person name="Walenz B."/>
            <person name="Inman J."/>
            <person name="Schobel S."/>
            <person name="Galinsky K."/>
            <person name="Amedeo P."/>
            <person name="Strausberg R."/>
        </authorList>
    </citation>
    <scope>NUCLEOTIDE SEQUENCE</scope>
    <source>
        <strain evidence="3">USDA</strain>
    </source>
</reference>
<evidence type="ECO:0000313" key="5">
    <source>
        <dbReference type="Proteomes" id="UP000009046"/>
    </source>
</evidence>
<feature type="coiled-coil region" evidence="1">
    <location>
        <begin position="100"/>
        <end position="127"/>
    </location>
</feature>